<accession>K1Z4U3</accession>
<organism evidence="1">
    <name type="scientific">uncultured bacterium</name>
    <name type="common">gcode 4</name>
    <dbReference type="NCBI Taxonomy" id="1234023"/>
    <lineage>
        <taxon>Bacteria</taxon>
        <taxon>environmental samples</taxon>
    </lineage>
</organism>
<evidence type="ECO:0000313" key="1">
    <source>
        <dbReference type="EMBL" id="EKD44296.1"/>
    </source>
</evidence>
<dbReference type="EMBL" id="AMFJ01028913">
    <property type="protein sequence ID" value="EKD44296.1"/>
    <property type="molecule type" value="Genomic_DNA"/>
</dbReference>
<reference evidence="1" key="1">
    <citation type="journal article" date="2012" name="Science">
        <title>Fermentation, hydrogen, and sulfur metabolism in multiple uncultivated bacterial phyla.</title>
        <authorList>
            <person name="Wrighton K.C."/>
            <person name="Thomas B.C."/>
            <person name="Sharon I."/>
            <person name="Miller C.S."/>
            <person name="Castelle C.J."/>
            <person name="VerBerkmoes N.C."/>
            <person name="Wilkins M.J."/>
            <person name="Hettich R.L."/>
            <person name="Lipton M.S."/>
            <person name="Williams K.H."/>
            <person name="Long P.E."/>
            <person name="Banfield J.F."/>
        </authorList>
    </citation>
    <scope>NUCLEOTIDE SEQUENCE [LARGE SCALE GENOMIC DNA]</scope>
</reference>
<gene>
    <name evidence="1" type="ORF">ACD_71C00182G0002</name>
</gene>
<name>K1Z4U3_9BACT</name>
<dbReference type="AlphaFoldDB" id="K1Z4U3"/>
<comment type="caution">
    <text evidence="1">The sequence shown here is derived from an EMBL/GenBank/DDBJ whole genome shotgun (WGS) entry which is preliminary data.</text>
</comment>
<proteinExistence type="predicted"/>
<protein>
    <submittedName>
        <fullName evidence="1">Uncharacterized protein</fullName>
    </submittedName>
</protein>
<sequence length="216" mass="24606">MKLDLTDLKVRDDGEETCLQCPVKVLVRHGLSPNLDKEDHPLGRIRDAVFLSLDACIGLGNCVRECNESLASDLCRDVSKLSLDILGDSEFDEEHPIIKASERASSFAQWVTPEMSRKIEARERHLFSEEEKTRMHEWMKLSGQHMRRGEALRKYLVTVSNPFKIKQIRRISLVAIQRTLEEAGVDYSNDVSDNVVSAHGTTWEDDGRRMIVKIGE</sequence>